<keyword evidence="1" id="KW-0813">Transport</keyword>
<feature type="transmembrane region" description="Helical" evidence="2">
    <location>
        <begin position="379"/>
        <end position="399"/>
    </location>
</feature>
<reference evidence="3 4" key="1">
    <citation type="journal article" date="2013" name="ISME J.">
        <title>Comparative genomics of pathogenic lineages of Vibrio nigripulchritudo identifies virulence-associated traits.</title>
        <authorList>
            <person name="Goudenege D."/>
            <person name="Labreuche Y."/>
            <person name="Krin E."/>
            <person name="Ansquer D."/>
            <person name="Mangenot S."/>
            <person name="Calteau A."/>
            <person name="Medigue C."/>
            <person name="Mazel D."/>
            <person name="Polz M.F."/>
            <person name="Le Roux F."/>
        </authorList>
    </citation>
    <scope>NUCLEOTIDE SEQUENCE [LARGE SCALE GENOMIC DNA]</scope>
    <source>
        <strain evidence="4">SnF1</strain>
    </source>
</reference>
<dbReference type="InterPro" id="IPR050222">
    <property type="entry name" value="MATE_MdtK"/>
</dbReference>
<dbReference type="GO" id="GO:0015297">
    <property type="term" value="F:antiporter activity"/>
    <property type="evidence" value="ECO:0007669"/>
    <property type="project" value="InterPro"/>
</dbReference>
<evidence type="ECO:0000256" key="1">
    <source>
        <dbReference type="ARBA" id="ARBA00022448"/>
    </source>
</evidence>
<dbReference type="KEGG" id="vni:VIBNI_B0194"/>
<dbReference type="GO" id="GO:0005886">
    <property type="term" value="C:plasma membrane"/>
    <property type="evidence" value="ECO:0007669"/>
    <property type="project" value="TreeGrafter"/>
</dbReference>
<accession>U4KI05</accession>
<dbReference type="STRING" id="28173.VIBNI_B0194"/>
<protein>
    <submittedName>
        <fullName evidence="3">Putative Multi antimicrobial extrusion protein MatE</fullName>
    </submittedName>
</protein>
<keyword evidence="2" id="KW-0812">Transmembrane</keyword>
<dbReference type="NCBIfam" id="TIGR00797">
    <property type="entry name" value="matE"/>
    <property type="match status" value="1"/>
</dbReference>
<dbReference type="InterPro" id="IPR002528">
    <property type="entry name" value="MATE_fam"/>
</dbReference>
<dbReference type="AlphaFoldDB" id="U4KI05"/>
<feature type="transmembrane region" description="Helical" evidence="2">
    <location>
        <begin position="228"/>
        <end position="251"/>
    </location>
</feature>
<dbReference type="PATRIC" id="fig|1260221.3.peg.3879"/>
<dbReference type="Proteomes" id="UP000016895">
    <property type="component" value="Chromosome 2"/>
</dbReference>
<organism evidence="3 4">
    <name type="scientific">Vibrio nigripulchritudo</name>
    <dbReference type="NCBI Taxonomy" id="28173"/>
    <lineage>
        <taxon>Bacteria</taxon>
        <taxon>Pseudomonadati</taxon>
        <taxon>Pseudomonadota</taxon>
        <taxon>Gammaproteobacteria</taxon>
        <taxon>Vibrionales</taxon>
        <taxon>Vibrionaceae</taxon>
        <taxon>Vibrio</taxon>
    </lineage>
</organism>
<feature type="transmembrane region" description="Helical" evidence="2">
    <location>
        <begin position="182"/>
        <end position="202"/>
    </location>
</feature>
<feature type="transmembrane region" description="Helical" evidence="2">
    <location>
        <begin position="146"/>
        <end position="170"/>
    </location>
</feature>
<evidence type="ECO:0000313" key="3">
    <source>
        <dbReference type="EMBL" id="CCO60019.1"/>
    </source>
</evidence>
<feature type="transmembrane region" description="Helical" evidence="2">
    <location>
        <begin position="257"/>
        <end position="286"/>
    </location>
</feature>
<dbReference type="Pfam" id="PF01554">
    <property type="entry name" value="MatE"/>
    <property type="match status" value="2"/>
</dbReference>
<name>U4KI05_9VIBR</name>
<sequence length="435" mass="47903">MCAIPISLYNVVMSSLGFVDSFMISQLGETEAAAAGIGARWLWFSAFFVSASSTGVAIIWNQQSERADTEYRRNIVRGSLIILGCALSFACLFFTIPEMLARLFSKDESILDLSSGYISLMAVVIILTGLTTIQDFAFRSLGRVNLVLYSYCFEVALNIFLNYLLIFGAYGAPKLGIEGAAIGSIIARGLRFLLLLFAMYGFEPRLKVGLREVYSSFNLEAYKKIYSLCWPVVLGSLAWVGGVFAFQVIYANMGTDVLVVMSIITPFELLALSFVSGVGQATSILVGKELGAQRFERAKHVAKLGLTFGVMSGGLAAFIIVGSSFWVIQYYEHLSESVVSMLSIMYPLTAITVMLKAVNSVQMAGILVSGGETKFVVKLDFVCQWIIAIPTAVALGLWLALPVHWVYLFVQMEEFAKLFPAMFRIRQHKWLVKLA</sequence>
<feature type="transmembrane region" description="Helical" evidence="2">
    <location>
        <begin position="337"/>
        <end position="358"/>
    </location>
</feature>
<keyword evidence="2" id="KW-1133">Transmembrane helix</keyword>
<evidence type="ECO:0000256" key="2">
    <source>
        <dbReference type="SAM" id="Phobius"/>
    </source>
</evidence>
<gene>
    <name evidence="3" type="ORF">VIBNI_B0194</name>
</gene>
<feature type="transmembrane region" description="Helical" evidence="2">
    <location>
        <begin position="80"/>
        <end position="96"/>
    </location>
</feature>
<dbReference type="PANTHER" id="PTHR43298">
    <property type="entry name" value="MULTIDRUG RESISTANCE PROTEIN NORM-RELATED"/>
    <property type="match status" value="1"/>
</dbReference>
<keyword evidence="4" id="KW-1185">Reference proteome</keyword>
<feature type="transmembrane region" description="Helical" evidence="2">
    <location>
        <begin position="41"/>
        <end position="60"/>
    </location>
</feature>
<dbReference type="OrthoDB" id="9780160at2"/>
<dbReference type="PANTHER" id="PTHR43298:SF2">
    <property type="entry name" value="FMN_FAD EXPORTER YEEO-RELATED"/>
    <property type="match status" value="1"/>
</dbReference>
<feature type="transmembrane region" description="Helical" evidence="2">
    <location>
        <begin position="306"/>
        <end position="331"/>
    </location>
</feature>
<feature type="transmembrane region" description="Helical" evidence="2">
    <location>
        <begin position="116"/>
        <end position="134"/>
    </location>
</feature>
<keyword evidence="2" id="KW-0472">Membrane</keyword>
<dbReference type="GO" id="GO:0042910">
    <property type="term" value="F:xenobiotic transmembrane transporter activity"/>
    <property type="evidence" value="ECO:0007669"/>
    <property type="project" value="InterPro"/>
</dbReference>
<dbReference type="RefSeq" id="WP_022560679.1">
    <property type="nucleotide sequence ID" value="NC_022543.1"/>
</dbReference>
<dbReference type="EMBL" id="FO203527">
    <property type="protein sequence ID" value="CCO60019.1"/>
    <property type="molecule type" value="Genomic_DNA"/>
</dbReference>
<proteinExistence type="predicted"/>
<evidence type="ECO:0000313" key="4">
    <source>
        <dbReference type="Proteomes" id="UP000016895"/>
    </source>
</evidence>